<reference evidence="3" key="1">
    <citation type="submission" date="2016-09" db="EMBL/GenBank/DDBJ databases">
        <authorList>
            <person name="Varghese N."/>
            <person name="Submissions S."/>
        </authorList>
    </citation>
    <scope>NUCLEOTIDE SEQUENCE [LARGE SCALE GENOMIC DNA]</scope>
    <source>
        <strain evidence="3">TNe-862</strain>
    </source>
</reference>
<dbReference type="EMBL" id="FMYQ01000005">
    <property type="protein sequence ID" value="SDC29297.1"/>
    <property type="molecule type" value="Genomic_DNA"/>
</dbReference>
<evidence type="ECO:0000313" key="2">
    <source>
        <dbReference type="EMBL" id="SDC29297.1"/>
    </source>
</evidence>
<evidence type="ECO:0000256" key="1">
    <source>
        <dbReference type="SAM" id="Phobius"/>
    </source>
</evidence>
<dbReference type="AlphaFoldDB" id="A0A1G6KED9"/>
<name>A0A1G6KED9_9BURK</name>
<keyword evidence="3" id="KW-1185">Reference proteome</keyword>
<sequence>MRHASQNHGLSVFIKMHRHARIAPPLASERAARHPGRSTRIMVNFVCVLLWNLALLVAVRVGCWLVGCARPDLTPNGARLFQGLMAIALAFDTAVTFLVFAEAGGPWRSHNPSETWRERALAYVLAALLAWYPAWRARRRKSHDAREACKARGAPTAAPDVRVQQIDAADVT</sequence>
<feature type="transmembrane region" description="Helical" evidence="1">
    <location>
        <begin position="80"/>
        <end position="100"/>
    </location>
</feature>
<accession>A0A1G6KED9</accession>
<organism evidence="2 3">
    <name type="scientific">Paraburkholderia lycopersici</name>
    <dbReference type="NCBI Taxonomy" id="416944"/>
    <lineage>
        <taxon>Bacteria</taxon>
        <taxon>Pseudomonadati</taxon>
        <taxon>Pseudomonadota</taxon>
        <taxon>Betaproteobacteria</taxon>
        <taxon>Burkholderiales</taxon>
        <taxon>Burkholderiaceae</taxon>
        <taxon>Paraburkholderia</taxon>
    </lineage>
</organism>
<dbReference type="Proteomes" id="UP000198908">
    <property type="component" value="Unassembled WGS sequence"/>
</dbReference>
<dbReference type="OrthoDB" id="9007851at2"/>
<keyword evidence="1" id="KW-0472">Membrane</keyword>
<feature type="transmembrane region" description="Helical" evidence="1">
    <location>
        <begin position="41"/>
        <end position="68"/>
    </location>
</feature>
<dbReference type="RefSeq" id="WP_143189197.1">
    <property type="nucleotide sequence ID" value="NZ_FMYQ01000005.1"/>
</dbReference>
<keyword evidence="1" id="KW-1133">Transmembrane helix</keyword>
<gene>
    <name evidence="2" type="ORF">SAMN05421548_105199</name>
</gene>
<evidence type="ECO:0000313" key="3">
    <source>
        <dbReference type="Proteomes" id="UP000198908"/>
    </source>
</evidence>
<keyword evidence="1" id="KW-0812">Transmembrane</keyword>
<protein>
    <submittedName>
        <fullName evidence="2">Uncharacterized protein</fullName>
    </submittedName>
</protein>
<proteinExistence type="predicted"/>